<evidence type="ECO:0000256" key="5">
    <source>
        <dbReference type="ARBA" id="ARBA00012096"/>
    </source>
</evidence>
<accession>A0A2X0LLJ4</accession>
<keyword evidence="6" id="KW-0028">Amino-acid biosynthesis</keyword>
<evidence type="ECO:0000256" key="10">
    <source>
        <dbReference type="ARBA" id="ARBA00023304"/>
    </source>
</evidence>
<dbReference type="GO" id="GO:0004794">
    <property type="term" value="F:threonine deaminase activity"/>
    <property type="evidence" value="ECO:0007669"/>
    <property type="project" value="UniProtKB-EC"/>
</dbReference>
<evidence type="ECO:0000313" key="14">
    <source>
        <dbReference type="Proteomes" id="UP000249723"/>
    </source>
</evidence>
<evidence type="ECO:0000256" key="2">
    <source>
        <dbReference type="ARBA" id="ARBA00001933"/>
    </source>
</evidence>
<dbReference type="PANTHER" id="PTHR48078">
    <property type="entry name" value="THREONINE DEHYDRATASE, MITOCHONDRIAL-RELATED"/>
    <property type="match status" value="1"/>
</dbReference>
<dbReference type="CDD" id="cd04907">
    <property type="entry name" value="ACT_ThrD-I_2"/>
    <property type="match status" value="1"/>
</dbReference>
<dbReference type="GO" id="GO:0003941">
    <property type="term" value="F:L-serine ammonia-lyase activity"/>
    <property type="evidence" value="ECO:0007669"/>
    <property type="project" value="TreeGrafter"/>
</dbReference>
<keyword evidence="9" id="KW-0456">Lyase</keyword>
<dbReference type="GO" id="GO:0009097">
    <property type="term" value="P:isoleucine biosynthetic process"/>
    <property type="evidence" value="ECO:0007669"/>
    <property type="project" value="UniProtKB-UniPathway"/>
</dbReference>
<evidence type="ECO:0000256" key="8">
    <source>
        <dbReference type="ARBA" id="ARBA00022898"/>
    </source>
</evidence>
<evidence type="ECO:0000259" key="12">
    <source>
        <dbReference type="PROSITE" id="PS51672"/>
    </source>
</evidence>
<dbReference type="InterPro" id="IPR045865">
    <property type="entry name" value="ACT-like_dom_sf"/>
</dbReference>
<dbReference type="EC" id="4.3.1.19" evidence="5"/>
<dbReference type="InterPro" id="IPR036052">
    <property type="entry name" value="TrpB-like_PALP_sf"/>
</dbReference>
<comment type="pathway">
    <text evidence="3">Amino-acid biosynthesis; L-isoleucine biosynthesis; 2-oxobutanoate from L-threonine: step 1/1.</text>
</comment>
<dbReference type="STRING" id="289078.A0A2X0LLJ4"/>
<dbReference type="GO" id="GO:0006567">
    <property type="term" value="P:L-threonine catabolic process"/>
    <property type="evidence" value="ECO:0007669"/>
    <property type="project" value="TreeGrafter"/>
</dbReference>
<feature type="compositionally biased region" description="Polar residues" evidence="11">
    <location>
        <begin position="1"/>
        <end position="12"/>
    </location>
</feature>
<reference evidence="14" key="1">
    <citation type="submission" date="2016-10" db="EMBL/GenBank/DDBJ databases">
        <authorList>
            <person name="Jeantristanb JTB J.-T."/>
            <person name="Ricardo R."/>
        </authorList>
    </citation>
    <scope>NUCLEOTIDE SEQUENCE [LARGE SCALE GENOMIC DNA]</scope>
</reference>
<gene>
    <name evidence="13" type="ORF">BZ3500_MVSOF-1268-A1-R1_CHR9G10313</name>
</gene>
<comment type="similarity">
    <text evidence="4">Belongs to the serine/threonine dehydratase family.</text>
</comment>
<dbReference type="SUPFAM" id="SSF55021">
    <property type="entry name" value="ACT-like"/>
    <property type="match status" value="2"/>
</dbReference>
<keyword evidence="8" id="KW-0663">Pyridoxal phosphate</keyword>
<dbReference type="EMBL" id="FMWP01000107">
    <property type="protein sequence ID" value="SCZ99893.1"/>
    <property type="molecule type" value="Genomic_DNA"/>
</dbReference>
<protein>
    <recommendedName>
        <fullName evidence="5">threonine ammonia-lyase</fullName>
        <ecNumber evidence="5">4.3.1.19</ecNumber>
    </recommendedName>
</protein>
<evidence type="ECO:0000256" key="3">
    <source>
        <dbReference type="ARBA" id="ARBA00004810"/>
    </source>
</evidence>
<evidence type="ECO:0000256" key="11">
    <source>
        <dbReference type="SAM" id="MobiDB-lite"/>
    </source>
</evidence>
<comment type="catalytic activity">
    <reaction evidence="1">
        <text>L-threonine = 2-oxobutanoate + NH4(+)</text>
        <dbReference type="Rhea" id="RHEA:22108"/>
        <dbReference type="ChEBI" id="CHEBI:16763"/>
        <dbReference type="ChEBI" id="CHEBI:28938"/>
        <dbReference type="ChEBI" id="CHEBI:57926"/>
        <dbReference type="EC" id="4.3.1.19"/>
    </reaction>
</comment>
<dbReference type="GO" id="GO:0030170">
    <property type="term" value="F:pyridoxal phosphate binding"/>
    <property type="evidence" value="ECO:0007669"/>
    <property type="project" value="InterPro"/>
</dbReference>
<sequence>MSRQSTFPSPTVSGLIAETEGTVPPLSNGRARTPARRRSSGSLDSAAAVDPKKTIRLPGGVTVTRPVFEPNKSLYKRVPPHLLLPDGTPNYLPLCLTSNVYSILPPSGTPLTVAPALSARLGNQVLFKREDLTPVFSFKLRGAYNLMKQLSSDERWRGVVACSAGNHAQGVALSGRELGIACTIVMPLNTPSIKYMNVDRLGAKVVLHGADFDEAKKECDRLAKVHGLTIIPPFDDPYIIAGQGTAAVEILRQTDVNQLDAVFVPVGGGGFLAGIASYIKAVAPPHVKVIGVETYDADCLAQTLKAGQRLMLHEVGLFADGTAVRQMGEESVRVCAALVDEIILVSNDELCAAIKDIFEGQVFGHAKRSRRFLTDVLVHERWGLDTRSAPEPSGALGVAGMKKYILQNNLLGQDKCFVPIVSGANLNFSRLRFIADRAELGEGKEAMMRVIIPETPGAFLQLHSVIHPRAVTEFVYRYSSPTRAFIFLSFYLSSASSSANNNTTQPVPSINGTSTVRPLTPAERRAQELQSLIATFKTHQMNALDISDNEMAKNHARYLVGGRSKVNDERVFRFEFPERPGALRKFLETMGTGFNISLFHYRNHGGDVGKILAGIQVAQQDEPKFQEWLHGLRYPYVEETDNPVYKDFLDEVHAEDE</sequence>
<dbReference type="Gene3D" id="3.40.1020.10">
    <property type="entry name" value="Biosynthetic Threonine Deaminase, Domain 3"/>
    <property type="match status" value="1"/>
</dbReference>
<dbReference type="Pfam" id="PF00585">
    <property type="entry name" value="Thr_dehydrat_C"/>
    <property type="match status" value="2"/>
</dbReference>
<dbReference type="Gene3D" id="3.40.50.1100">
    <property type="match status" value="2"/>
</dbReference>
<evidence type="ECO:0000256" key="4">
    <source>
        <dbReference type="ARBA" id="ARBA00010869"/>
    </source>
</evidence>
<feature type="region of interest" description="Disordered" evidence="11">
    <location>
        <begin position="1"/>
        <end position="51"/>
    </location>
</feature>
<dbReference type="FunFam" id="3.40.50.1100:FF:000005">
    <property type="entry name" value="Threonine dehydratase catabolic"/>
    <property type="match status" value="1"/>
</dbReference>
<dbReference type="InterPro" id="IPR001721">
    <property type="entry name" value="TD_ACT-like"/>
</dbReference>
<dbReference type="Proteomes" id="UP000249723">
    <property type="component" value="Unassembled WGS sequence"/>
</dbReference>
<dbReference type="AlphaFoldDB" id="A0A2X0LLJ4"/>
<name>A0A2X0LLJ4_9BASI</name>
<dbReference type="InterPro" id="IPR000634">
    <property type="entry name" value="Ser/Thr_deHydtase_PyrdxlP-BS"/>
</dbReference>
<dbReference type="GO" id="GO:0006565">
    <property type="term" value="P:L-serine catabolic process"/>
    <property type="evidence" value="ECO:0007669"/>
    <property type="project" value="TreeGrafter"/>
</dbReference>
<keyword evidence="7" id="KW-0412">Isoleucine biosynthesis</keyword>
<dbReference type="UniPathway" id="UPA00047">
    <property type="reaction ID" value="UER00054"/>
</dbReference>
<evidence type="ECO:0000256" key="6">
    <source>
        <dbReference type="ARBA" id="ARBA00022605"/>
    </source>
</evidence>
<keyword evidence="14" id="KW-1185">Reference proteome</keyword>
<evidence type="ECO:0000256" key="7">
    <source>
        <dbReference type="ARBA" id="ARBA00022624"/>
    </source>
</evidence>
<comment type="cofactor">
    <cofactor evidence="2">
        <name>pyridoxal 5'-phosphate</name>
        <dbReference type="ChEBI" id="CHEBI:597326"/>
    </cofactor>
</comment>
<dbReference type="PANTHER" id="PTHR48078:SF11">
    <property type="entry name" value="THREONINE DEHYDRATASE, MITOCHONDRIAL"/>
    <property type="match status" value="1"/>
</dbReference>
<dbReference type="PROSITE" id="PS51672">
    <property type="entry name" value="ACT_LIKE"/>
    <property type="match status" value="1"/>
</dbReference>
<dbReference type="InterPro" id="IPR038110">
    <property type="entry name" value="TD_ACT-like_sf"/>
</dbReference>
<dbReference type="InterPro" id="IPR050147">
    <property type="entry name" value="Ser/Thr_Dehydratase"/>
</dbReference>
<evidence type="ECO:0000256" key="1">
    <source>
        <dbReference type="ARBA" id="ARBA00001274"/>
    </source>
</evidence>
<dbReference type="InterPro" id="IPR001926">
    <property type="entry name" value="TrpB-like_PALP"/>
</dbReference>
<evidence type="ECO:0000256" key="9">
    <source>
        <dbReference type="ARBA" id="ARBA00023239"/>
    </source>
</evidence>
<dbReference type="Pfam" id="PF00291">
    <property type="entry name" value="PALP"/>
    <property type="match status" value="1"/>
</dbReference>
<dbReference type="SUPFAM" id="SSF53686">
    <property type="entry name" value="Tryptophan synthase beta subunit-like PLP-dependent enzymes"/>
    <property type="match status" value="1"/>
</dbReference>
<organism evidence="13 14">
    <name type="scientific">Microbotryum saponariae</name>
    <dbReference type="NCBI Taxonomy" id="289078"/>
    <lineage>
        <taxon>Eukaryota</taxon>
        <taxon>Fungi</taxon>
        <taxon>Dikarya</taxon>
        <taxon>Basidiomycota</taxon>
        <taxon>Pucciniomycotina</taxon>
        <taxon>Microbotryomycetes</taxon>
        <taxon>Microbotryales</taxon>
        <taxon>Microbotryaceae</taxon>
        <taxon>Microbotryum</taxon>
    </lineage>
</organism>
<dbReference type="CDD" id="cd01562">
    <property type="entry name" value="Thr-dehyd"/>
    <property type="match status" value="1"/>
</dbReference>
<dbReference type="PROSITE" id="PS00165">
    <property type="entry name" value="DEHYDRATASE_SER_THR"/>
    <property type="match status" value="1"/>
</dbReference>
<evidence type="ECO:0000313" key="13">
    <source>
        <dbReference type="EMBL" id="SCZ99893.1"/>
    </source>
</evidence>
<keyword evidence="10" id="KW-0100">Branched-chain amino acid biosynthesis</keyword>
<feature type="domain" description="ACT-like" evidence="12">
    <location>
        <begin position="570"/>
        <end position="641"/>
    </location>
</feature>
<proteinExistence type="inferred from homology"/>